<comment type="caution">
    <text evidence="1">The sequence shown here is derived from an EMBL/GenBank/DDBJ whole genome shotgun (WGS) entry which is preliminary data.</text>
</comment>
<accession>A0ABQ4MPD5</accession>
<evidence type="ECO:0000313" key="2">
    <source>
        <dbReference type="Proteomes" id="UP000681290"/>
    </source>
</evidence>
<evidence type="ECO:0000313" key="1">
    <source>
        <dbReference type="EMBL" id="GIP57876.1"/>
    </source>
</evidence>
<keyword evidence="2" id="KW-1185">Reference proteome</keyword>
<dbReference type="EMBL" id="BOSM01000002">
    <property type="protein sequence ID" value="GIP57876.1"/>
    <property type="molecule type" value="Genomic_DNA"/>
</dbReference>
<organism evidence="1 2">
    <name type="scientific">Paenibacillus woosongensis</name>
    <dbReference type="NCBI Taxonomy" id="307580"/>
    <lineage>
        <taxon>Bacteria</taxon>
        <taxon>Bacillati</taxon>
        <taxon>Bacillota</taxon>
        <taxon>Bacilli</taxon>
        <taxon>Bacillales</taxon>
        <taxon>Paenibacillaceae</taxon>
        <taxon>Paenibacillus</taxon>
    </lineage>
</organism>
<name>A0ABQ4MPD5_9BACL</name>
<proteinExistence type="predicted"/>
<reference evidence="1 2" key="1">
    <citation type="submission" date="2021-03" db="EMBL/GenBank/DDBJ databases">
        <title>Antimicrobial resistance genes in bacteria isolated from Japanese honey, and their potential for conferring macrolide and lincosamide resistance in the American foulbrood pathogen Paenibacillus larvae.</title>
        <authorList>
            <person name="Okamoto M."/>
            <person name="Kumagai M."/>
            <person name="Kanamori H."/>
            <person name="Takamatsu D."/>
        </authorList>
    </citation>
    <scope>NUCLEOTIDE SEQUENCE [LARGE SCALE GENOMIC DNA]</scope>
    <source>
        <strain evidence="1 2">J15TS10</strain>
    </source>
</reference>
<protein>
    <recommendedName>
        <fullName evidence="3">KTSC domain-containing protein</fullName>
    </recommendedName>
</protein>
<evidence type="ECO:0008006" key="3">
    <source>
        <dbReference type="Google" id="ProtNLM"/>
    </source>
</evidence>
<dbReference type="Proteomes" id="UP000681290">
    <property type="component" value="Unassembled WGS sequence"/>
</dbReference>
<sequence length="86" mass="9493">MVVVQTNQRREGVFTIKVHSVLSGVIKGVGFEAGTLRVVMKSGKAYDYLGVSPEDHALFMQNFGKALNVIKAKYECVPLGDIYFPE</sequence>
<gene>
    <name evidence="1" type="ORF">J15TS10_16900</name>
</gene>